<dbReference type="PANTHER" id="PTHR43271:SF1">
    <property type="entry name" value="INNER MEMBRANE TRANSPORT PROTEIN YNFM"/>
    <property type="match status" value="1"/>
</dbReference>
<protein>
    <submittedName>
        <fullName evidence="10">MFS transporter</fullName>
    </submittedName>
</protein>
<dbReference type="PROSITE" id="PS00216">
    <property type="entry name" value="SUGAR_TRANSPORT_1"/>
    <property type="match status" value="1"/>
</dbReference>
<reference evidence="10 11" key="1">
    <citation type="submission" date="2022-01" db="EMBL/GenBank/DDBJ databases">
        <authorList>
            <person name="Won M."/>
            <person name="Kim S.-J."/>
            <person name="Kwon S.-W."/>
        </authorList>
    </citation>
    <scope>NUCLEOTIDE SEQUENCE [LARGE SCALE GENOMIC DNA]</scope>
    <source>
        <strain evidence="10 11">KCTC 23505</strain>
    </source>
</reference>
<keyword evidence="7 8" id="KW-0472">Membrane</keyword>
<evidence type="ECO:0000256" key="1">
    <source>
        <dbReference type="ARBA" id="ARBA00004651"/>
    </source>
</evidence>
<feature type="transmembrane region" description="Helical" evidence="8">
    <location>
        <begin position="54"/>
        <end position="74"/>
    </location>
</feature>
<dbReference type="Gene3D" id="1.20.1250.20">
    <property type="entry name" value="MFS general substrate transporter like domains"/>
    <property type="match status" value="1"/>
</dbReference>
<keyword evidence="11" id="KW-1185">Reference proteome</keyword>
<organism evidence="10 11">
    <name type="scientific">Acidiphilium iwatense</name>
    <dbReference type="NCBI Taxonomy" id="768198"/>
    <lineage>
        <taxon>Bacteria</taxon>
        <taxon>Pseudomonadati</taxon>
        <taxon>Pseudomonadota</taxon>
        <taxon>Alphaproteobacteria</taxon>
        <taxon>Acetobacterales</taxon>
        <taxon>Acidocellaceae</taxon>
        <taxon>Acidiphilium</taxon>
    </lineage>
</organism>
<evidence type="ECO:0000313" key="10">
    <source>
        <dbReference type="EMBL" id="MCF3947907.1"/>
    </source>
</evidence>
<feature type="transmembrane region" description="Helical" evidence="8">
    <location>
        <begin position="222"/>
        <end position="244"/>
    </location>
</feature>
<comment type="caution">
    <text evidence="10">The sequence shown here is derived from an EMBL/GenBank/DDBJ whole genome shotgun (WGS) entry which is preliminary data.</text>
</comment>
<feature type="transmembrane region" description="Helical" evidence="8">
    <location>
        <begin position="289"/>
        <end position="306"/>
    </location>
</feature>
<feature type="transmembrane region" description="Helical" evidence="8">
    <location>
        <begin position="110"/>
        <end position="133"/>
    </location>
</feature>
<evidence type="ECO:0000256" key="6">
    <source>
        <dbReference type="ARBA" id="ARBA00022989"/>
    </source>
</evidence>
<feature type="transmembrane region" description="Helical" evidence="8">
    <location>
        <begin position="20"/>
        <end position="42"/>
    </location>
</feature>
<feature type="transmembrane region" description="Helical" evidence="8">
    <location>
        <begin position="312"/>
        <end position="334"/>
    </location>
</feature>
<dbReference type="InterPro" id="IPR005829">
    <property type="entry name" value="Sugar_transporter_CS"/>
</dbReference>
<dbReference type="InterPro" id="IPR011701">
    <property type="entry name" value="MFS"/>
</dbReference>
<feature type="transmembrane region" description="Helical" evidence="8">
    <location>
        <begin position="86"/>
        <end position="104"/>
    </location>
</feature>
<feature type="transmembrane region" description="Helical" evidence="8">
    <location>
        <begin position="256"/>
        <end position="277"/>
    </location>
</feature>
<sequence>MTDAPPVDFIHRNSPAFRRVNLAMFAAGFATFALMYCVQPLLPVFARDFRVSPIGASLALSLTTFTLAAALLVASALSEAWGRKRIMAGSIIGAALLTIASAAIPHWGLFLAFRAAIGLVLSGLPAVAMAYLAEEMHPGSMGLAMGLYVGGSGFGGMAGRLMTGILADAVGWRWATVAIGAIGLASGLIFAARLPPSRHFTRRPLVLGGLARTYLAHLADPALRLLFAEAFLIMGAFVTVYNYITFRLMGPPFGLSQTSVGLIFSVYLVGVASSAWMGDLAGRLGRARVLPAGIGIELLGALLTLSSSLPVIVLGIALVTFGFFASHSVASSWVGSQARGTRAQAAALYLFLYYLGSSVMGSIGGIAWSHTGWGGVVAMIALMLFIGLAIARHLAILPSRPAEVM</sequence>
<keyword evidence="3" id="KW-0813">Transport</keyword>
<feature type="transmembrane region" description="Helical" evidence="8">
    <location>
        <begin position="172"/>
        <end position="194"/>
    </location>
</feature>
<accession>A0ABS9E2N3</accession>
<dbReference type="CDD" id="cd17324">
    <property type="entry name" value="MFS_NepI_like"/>
    <property type="match status" value="1"/>
</dbReference>
<gene>
    <name evidence="10" type="ORF">L2A60_14595</name>
</gene>
<evidence type="ECO:0000256" key="4">
    <source>
        <dbReference type="ARBA" id="ARBA00022475"/>
    </source>
</evidence>
<evidence type="ECO:0000259" key="9">
    <source>
        <dbReference type="PROSITE" id="PS50850"/>
    </source>
</evidence>
<dbReference type="Pfam" id="PF07690">
    <property type="entry name" value="MFS_1"/>
    <property type="match status" value="1"/>
</dbReference>
<keyword evidence="6 8" id="KW-1133">Transmembrane helix</keyword>
<feature type="transmembrane region" description="Helical" evidence="8">
    <location>
        <begin position="145"/>
        <end position="166"/>
    </location>
</feature>
<keyword evidence="5 8" id="KW-0812">Transmembrane</keyword>
<name>A0ABS9E2N3_9PROT</name>
<feature type="transmembrane region" description="Helical" evidence="8">
    <location>
        <begin position="346"/>
        <end position="367"/>
    </location>
</feature>
<dbReference type="PANTHER" id="PTHR43271">
    <property type="entry name" value="BLL2771 PROTEIN"/>
    <property type="match status" value="1"/>
</dbReference>
<evidence type="ECO:0000313" key="11">
    <source>
        <dbReference type="Proteomes" id="UP001521209"/>
    </source>
</evidence>
<dbReference type="RefSeq" id="WP_235705201.1">
    <property type="nucleotide sequence ID" value="NZ_JAKGBZ010000033.1"/>
</dbReference>
<evidence type="ECO:0000256" key="7">
    <source>
        <dbReference type="ARBA" id="ARBA00023136"/>
    </source>
</evidence>
<keyword evidence="4" id="KW-1003">Cell membrane</keyword>
<evidence type="ECO:0000256" key="5">
    <source>
        <dbReference type="ARBA" id="ARBA00022692"/>
    </source>
</evidence>
<comment type="subcellular location">
    <subcellularLocation>
        <location evidence="1">Cell membrane</location>
        <topology evidence="1">Multi-pass membrane protein</topology>
    </subcellularLocation>
</comment>
<evidence type="ECO:0000256" key="3">
    <source>
        <dbReference type="ARBA" id="ARBA00022448"/>
    </source>
</evidence>
<dbReference type="SUPFAM" id="SSF103473">
    <property type="entry name" value="MFS general substrate transporter"/>
    <property type="match status" value="1"/>
</dbReference>
<dbReference type="Proteomes" id="UP001521209">
    <property type="component" value="Unassembled WGS sequence"/>
</dbReference>
<dbReference type="InterPro" id="IPR036259">
    <property type="entry name" value="MFS_trans_sf"/>
</dbReference>
<feature type="transmembrane region" description="Helical" evidence="8">
    <location>
        <begin position="373"/>
        <end position="391"/>
    </location>
</feature>
<proteinExistence type="inferred from homology"/>
<dbReference type="EMBL" id="JAKGBZ010000033">
    <property type="protein sequence ID" value="MCF3947907.1"/>
    <property type="molecule type" value="Genomic_DNA"/>
</dbReference>
<feature type="domain" description="Major facilitator superfamily (MFS) profile" evidence="9">
    <location>
        <begin position="16"/>
        <end position="399"/>
    </location>
</feature>
<evidence type="ECO:0000256" key="2">
    <source>
        <dbReference type="ARBA" id="ARBA00008335"/>
    </source>
</evidence>
<comment type="similarity">
    <text evidence="2">Belongs to the major facilitator superfamily.</text>
</comment>
<dbReference type="InterPro" id="IPR020846">
    <property type="entry name" value="MFS_dom"/>
</dbReference>
<evidence type="ECO:0000256" key="8">
    <source>
        <dbReference type="SAM" id="Phobius"/>
    </source>
</evidence>
<dbReference type="PROSITE" id="PS50850">
    <property type="entry name" value="MFS"/>
    <property type="match status" value="1"/>
</dbReference>